<dbReference type="InterPro" id="IPR023393">
    <property type="entry name" value="START-like_dom_sf"/>
</dbReference>
<dbReference type="Pfam" id="PF03364">
    <property type="entry name" value="Polyketide_cyc"/>
    <property type="match status" value="1"/>
</dbReference>
<sequence>MSVLSAFPESHSLFLFPQSSPSCSNSNSIPITHSSLFFSHSFHFKTHHSLSTPKQRSFNFRPLFFGASKSDSTTLEDDDDDDDCLLVADDDGVEESEQFLAEDGVHIEVTKLEKNSRRIQSRISIEAPLPDIWSILTDYERLADFIPGLAVSQLLQKGDKFARLLQIGQQNLAFGIKFNAKGILDCYEKELETLPSGMRREIEFKMIEGDFQLFEGKWSILQPFNSGSCEVESQVREVSTTLSYIVDVKPKLWLPVSLIEGRLCNEIKTNLTSIREKALKATDGTVHTHQF</sequence>
<protein>
    <recommendedName>
        <fullName evidence="1">Coenzyme Q-binding protein COQ10 START domain-containing protein</fullName>
    </recommendedName>
</protein>
<keyword evidence="3" id="KW-1185">Reference proteome</keyword>
<proteinExistence type="predicted"/>
<dbReference type="CDD" id="cd08866">
    <property type="entry name" value="SRPBCC_11"/>
    <property type="match status" value="1"/>
</dbReference>
<evidence type="ECO:0000259" key="1">
    <source>
        <dbReference type="Pfam" id="PF03364"/>
    </source>
</evidence>
<dbReference type="Proteomes" id="UP001367508">
    <property type="component" value="Unassembled WGS sequence"/>
</dbReference>
<reference evidence="2 3" key="1">
    <citation type="submission" date="2024-01" db="EMBL/GenBank/DDBJ databases">
        <title>The genomes of 5 underutilized Papilionoideae crops provide insights into root nodulation and disease resistanc.</title>
        <authorList>
            <person name="Jiang F."/>
        </authorList>
    </citation>
    <scope>NUCLEOTIDE SEQUENCE [LARGE SCALE GENOMIC DNA]</scope>
    <source>
        <strain evidence="2">LVBAO_FW01</strain>
        <tissue evidence="2">Leaves</tissue>
    </source>
</reference>
<organism evidence="2 3">
    <name type="scientific">Canavalia gladiata</name>
    <name type="common">Sword bean</name>
    <name type="synonym">Dolichos gladiatus</name>
    <dbReference type="NCBI Taxonomy" id="3824"/>
    <lineage>
        <taxon>Eukaryota</taxon>
        <taxon>Viridiplantae</taxon>
        <taxon>Streptophyta</taxon>
        <taxon>Embryophyta</taxon>
        <taxon>Tracheophyta</taxon>
        <taxon>Spermatophyta</taxon>
        <taxon>Magnoliopsida</taxon>
        <taxon>eudicotyledons</taxon>
        <taxon>Gunneridae</taxon>
        <taxon>Pentapetalae</taxon>
        <taxon>rosids</taxon>
        <taxon>fabids</taxon>
        <taxon>Fabales</taxon>
        <taxon>Fabaceae</taxon>
        <taxon>Papilionoideae</taxon>
        <taxon>50 kb inversion clade</taxon>
        <taxon>NPAAA clade</taxon>
        <taxon>indigoferoid/millettioid clade</taxon>
        <taxon>Phaseoleae</taxon>
        <taxon>Canavalia</taxon>
    </lineage>
</organism>
<accession>A0AAN9L7J4</accession>
<comment type="caution">
    <text evidence="2">The sequence shown here is derived from an EMBL/GenBank/DDBJ whole genome shotgun (WGS) entry which is preliminary data.</text>
</comment>
<name>A0AAN9L7J4_CANGL</name>
<dbReference type="AlphaFoldDB" id="A0AAN9L7J4"/>
<dbReference type="EMBL" id="JAYMYQ010000005">
    <property type="protein sequence ID" value="KAK7330900.1"/>
    <property type="molecule type" value="Genomic_DNA"/>
</dbReference>
<dbReference type="Gene3D" id="3.30.530.20">
    <property type="match status" value="1"/>
</dbReference>
<dbReference type="PANTHER" id="PTHR34060">
    <property type="entry name" value="POLYKETIDE CYCLASE / DEHYDRASE AND LIPID TRANSPORT PROTEIN"/>
    <property type="match status" value="1"/>
</dbReference>
<evidence type="ECO:0000313" key="3">
    <source>
        <dbReference type="Proteomes" id="UP001367508"/>
    </source>
</evidence>
<dbReference type="InterPro" id="IPR005031">
    <property type="entry name" value="COQ10_START"/>
</dbReference>
<gene>
    <name evidence="2" type="ORF">VNO77_25106</name>
</gene>
<dbReference type="SUPFAM" id="SSF55961">
    <property type="entry name" value="Bet v1-like"/>
    <property type="match status" value="1"/>
</dbReference>
<feature type="domain" description="Coenzyme Q-binding protein COQ10 START" evidence="1">
    <location>
        <begin position="125"/>
        <end position="273"/>
    </location>
</feature>
<dbReference type="PANTHER" id="PTHR34060:SF1">
    <property type="entry name" value="POLYKETIDE CYCLASE _ DEHYDRASE AND LIPID TRANSPORT PROTEIN"/>
    <property type="match status" value="1"/>
</dbReference>
<evidence type="ECO:0000313" key="2">
    <source>
        <dbReference type="EMBL" id="KAK7330900.1"/>
    </source>
</evidence>